<dbReference type="AlphaFoldDB" id="A0A327RUL0"/>
<keyword evidence="1" id="KW-0812">Transmembrane</keyword>
<evidence type="ECO:0000256" key="1">
    <source>
        <dbReference type="SAM" id="Phobius"/>
    </source>
</evidence>
<evidence type="ECO:0000313" key="3">
    <source>
        <dbReference type="Proteomes" id="UP000248987"/>
    </source>
</evidence>
<reference evidence="2 3" key="1">
    <citation type="submission" date="2018-06" db="EMBL/GenBank/DDBJ databases">
        <title>Genomic Encyclopedia of Archaeal and Bacterial Type Strains, Phase II (KMG-II): from individual species to whole genera.</title>
        <authorList>
            <person name="Goeker M."/>
        </authorList>
    </citation>
    <scope>NUCLEOTIDE SEQUENCE [LARGE SCALE GENOMIC DNA]</scope>
    <source>
        <strain evidence="2 3">DSM 12408</strain>
    </source>
</reference>
<gene>
    <name evidence="2" type="ORF">LX77_03455</name>
</gene>
<accession>A0A327RUL0</accession>
<name>A0A327RUL0_9FLAO</name>
<keyword evidence="1" id="KW-0472">Membrane</keyword>
<keyword evidence="1" id="KW-1133">Transmembrane helix</keyword>
<protein>
    <submittedName>
        <fullName evidence="2">Uncharacterized protein</fullName>
    </submittedName>
</protein>
<proteinExistence type="predicted"/>
<evidence type="ECO:0000313" key="2">
    <source>
        <dbReference type="EMBL" id="RAJ19712.1"/>
    </source>
</evidence>
<comment type="caution">
    <text evidence="2">The sequence shown here is derived from an EMBL/GenBank/DDBJ whole genome shotgun (WGS) entry which is preliminary data.</text>
</comment>
<dbReference type="Proteomes" id="UP000248987">
    <property type="component" value="Unassembled WGS sequence"/>
</dbReference>
<keyword evidence="3" id="KW-1185">Reference proteome</keyword>
<feature type="transmembrane region" description="Helical" evidence="1">
    <location>
        <begin position="21"/>
        <end position="38"/>
    </location>
</feature>
<sequence length="81" mass="9587">MIKSVRIARMNILAENKFSKYMAYAIGEIVVVVIRNFFSKKTRWFTMLCPVRDVISVEQKQPINQRAFRYSIKLVQNNEIC</sequence>
<dbReference type="EMBL" id="QLLQ01000020">
    <property type="protein sequence ID" value="RAJ19712.1"/>
    <property type="molecule type" value="Genomic_DNA"/>
</dbReference>
<organism evidence="2 3">
    <name type="scientific">Gelidibacter algens</name>
    <dbReference type="NCBI Taxonomy" id="49280"/>
    <lineage>
        <taxon>Bacteria</taxon>
        <taxon>Pseudomonadati</taxon>
        <taxon>Bacteroidota</taxon>
        <taxon>Flavobacteriia</taxon>
        <taxon>Flavobacteriales</taxon>
        <taxon>Flavobacteriaceae</taxon>
        <taxon>Gelidibacter</taxon>
    </lineage>
</organism>